<evidence type="ECO:0000313" key="3">
    <source>
        <dbReference type="Proteomes" id="UP000239920"/>
    </source>
</evidence>
<keyword evidence="1" id="KW-0812">Transmembrane</keyword>
<sequence length="206" mass="22841">MKNQHLTLESILKIVLKNAIMIVILALIGGSCFYLIAKHKESKTYVAERSMVIDHNLTGKQAYTSFKTDLNMVPTYRDMIEGREIATNAYRHLPKKIRHRSSIKDLSGSISTNSRPDSLVITVKATTNNSKESVAYVNNVAEAAKIELPKMQKGIGEVHVYSKASPKNIGVVTHSSVKKYTLVGLALGIIAGMVISFSRISYKYVR</sequence>
<evidence type="ECO:0000313" key="2">
    <source>
        <dbReference type="EMBL" id="PMB82777.1"/>
    </source>
</evidence>
<feature type="transmembrane region" description="Helical" evidence="1">
    <location>
        <begin position="182"/>
        <end position="202"/>
    </location>
</feature>
<comment type="caution">
    <text evidence="2">The sequence shown here is derived from an EMBL/GenBank/DDBJ whole genome shotgun (WGS) entry which is preliminary data.</text>
</comment>
<gene>
    <name evidence="2" type="ORF">CK797_04955</name>
</gene>
<dbReference type="Proteomes" id="UP000239920">
    <property type="component" value="Unassembled WGS sequence"/>
</dbReference>
<dbReference type="AlphaFoldDB" id="A0A2J6NN64"/>
<accession>A0A2J6NN64</accession>
<dbReference type="EMBL" id="PNFV01000004">
    <property type="protein sequence ID" value="PMB82777.1"/>
    <property type="molecule type" value="Genomic_DNA"/>
</dbReference>
<feature type="transmembrane region" description="Helical" evidence="1">
    <location>
        <begin position="20"/>
        <end position="37"/>
    </location>
</feature>
<organism evidence="2 3">
    <name type="scientific">Limosilactobacillus pontis</name>
    <dbReference type="NCBI Taxonomy" id="35787"/>
    <lineage>
        <taxon>Bacteria</taxon>
        <taxon>Bacillati</taxon>
        <taxon>Bacillota</taxon>
        <taxon>Bacilli</taxon>
        <taxon>Lactobacillales</taxon>
        <taxon>Lactobacillaceae</taxon>
        <taxon>Limosilactobacillus</taxon>
    </lineage>
</organism>
<dbReference type="RefSeq" id="WP_104688652.1">
    <property type="nucleotide sequence ID" value="NZ_JBKTHY010000019.1"/>
</dbReference>
<protein>
    <recommendedName>
        <fullName evidence="4">Capsular polysaccharide biosynthesis protein CpsC</fullName>
    </recommendedName>
</protein>
<keyword evidence="1" id="KW-0472">Membrane</keyword>
<reference evidence="2 3" key="1">
    <citation type="submission" date="2017-09" db="EMBL/GenBank/DDBJ databases">
        <title>Bacterial strain isolated from the female urinary microbiota.</title>
        <authorList>
            <person name="Thomas-White K."/>
            <person name="Kumar N."/>
            <person name="Forster S."/>
            <person name="Putonti C."/>
            <person name="Lawley T."/>
            <person name="Wolfe A.J."/>
        </authorList>
    </citation>
    <scope>NUCLEOTIDE SEQUENCE [LARGE SCALE GENOMIC DNA]</scope>
    <source>
        <strain evidence="2 3">UMB0683</strain>
    </source>
</reference>
<name>A0A2J6NN64_9LACO</name>
<proteinExistence type="predicted"/>
<keyword evidence="1" id="KW-1133">Transmembrane helix</keyword>
<evidence type="ECO:0008006" key="4">
    <source>
        <dbReference type="Google" id="ProtNLM"/>
    </source>
</evidence>
<evidence type="ECO:0000256" key="1">
    <source>
        <dbReference type="SAM" id="Phobius"/>
    </source>
</evidence>
<dbReference type="PROSITE" id="PS51257">
    <property type="entry name" value="PROKAR_LIPOPROTEIN"/>
    <property type="match status" value="1"/>
</dbReference>
<dbReference type="OrthoDB" id="2360475at2"/>